<evidence type="ECO:0000256" key="1">
    <source>
        <dbReference type="ARBA" id="ARBA00005084"/>
    </source>
</evidence>
<sequence length="184" mass="19645">MEGIVDASACLTQIELSQVIGSQVDLRPRNRLSSHSRGKLKSQLVIPLCSTQTHLEAFEDPSTSSTCIDLATSSFEEVTPMGIEEDLLISITMPCLEVATVGGGTCLPAQRACLSLLGLAVDRPAEHLARLIAATVLAGELSLLAALDTDDLVNAHMCLNRAQMSIVCQSSNEDYPCHSSQCYL</sequence>
<dbReference type="InterPro" id="IPR002202">
    <property type="entry name" value="HMG_CoA_Rdtase"/>
</dbReference>
<evidence type="ECO:0000256" key="2">
    <source>
        <dbReference type="ARBA" id="ARBA00012999"/>
    </source>
</evidence>
<dbReference type="InterPro" id="IPR023074">
    <property type="entry name" value="HMG_CoA_Rdtase_cat_sf"/>
</dbReference>
<comment type="caution">
    <text evidence="3">The sequence shown here is derived from an EMBL/GenBank/DDBJ whole genome shotgun (WGS) entry which is preliminary data.</text>
</comment>
<dbReference type="PANTHER" id="PTHR10572:SF24">
    <property type="entry name" value="3-HYDROXY-3-METHYLGLUTARYL-COENZYME A REDUCTASE"/>
    <property type="match status" value="1"/>
</dbReference>
<dbReference type="GO" id="GO:0005789">
    <property type="term" value="C:endoplasmic reticulum membrane"/>
    <property type="evidence" value="ECO:0007669"/>
    <property type="project" value="TreeGrafter"/>
</dbReference>
<organism evidence="3 4">
    <name type="scientific">Protopolystoma xenopodis</name>
    <dbReference type="NCBI Taxonomy" id="117903"/>
    <lineage>
        <taxon>Eukaryota</taxon>
        <taxon>Metazoa</taxon>
        <taxon>Spiralia</taxon>
        <taxon>Lophotrochozoa</taxon>
        <taxon>Platyhelminthes</taxon>
        <taxon>Monogenea</taxon>
        <taxon>Polyopisthocotylea</taxon>
        <taxon>Polystomatidea</taxon>
        <taxon>Polystomatidae</taxon>
        <taxon>Protopolystoma</taxon>
    </lineage>
</organism>
<dbReference type="PROSITE" id="PS50065">
    <property type="entry name" value="HMG_COA_REDUCTASE_4"/>
    <property type="match status" value="1"/>
</dbReference>
<accession>A0A3S5AQ40</accession>
<evidence type="ECO:0000313" key="3">
    <source>
        <dbReference type="EMBL" id="VEL35062.1"/>
    </source>
</evidence>
<dbReference type="SUPFAM" id="SSF56542">
    <property type="entry name" value="Substrate-binding domain of HMG-CoA reductase"/>
    <property type="match status" value="1"/>
</dbReference>
<dbReference type="GO" id="GO:0008299">
    <property type="term" value="P:isoprenoid biosynthetic process"/>
    <property type="evidence" value="ECO:0007669"/>
    <property type="project" value="TreeGrafter"/>
</dbReference>
<dbReference type="AlphaFoldDB" id="A0A3S5AQ40"/>
<dbReference type="GO" id="GO:0015936">
    <property type="term" value="P:coenzyme A metabolic process"/>
    <property type="evidence" value="ECO:0007669"/>
    <property type="project" value="InterPro"/>
</dbReference>
<dbReference type="Pfam" id="PF00368">
    <property type="entry name" value="HMG-CoA_red"/>
    <property type="match status" value="1"/>
</dbReference>
<dbReference type="GO" id="GO:0004420">
    <property type="term" value="F:hydroxymethylglutaryl-CoA reductase (NADPH) activity"/>
    <property type="evidence" value="ECO:0007669"/>
    <property type="project" value="UniProtKB-EC"/>
</dbReference>
<dbReference type="PROSITE" id="PS01192">
    <property type="entry name" value="HMG_COA_REDUCTASE_3"/>
    <property type="match status" value="1"/>
</dbReference>
<dbReference type="InterPro" id="IPR009029">
    <property type="entry name" value="HMG_CoA_Rdtase_sub-bd_dom_sf"/>
</dbReference>
<comment type="pathway">
    <text evidence="1">Metabolic intermediate biosynthesis; (R)-mevalonate biosynthesis; (R)-mevalonate from acetyl-CoA: step 3/3.</text>
</comment>
<dbReference type="Proteomes" id="UP000784294">
    <property type="component" value="Unassembled WGS sequence"/>
</dbReference>
<name>A0A3S5AQ40_9PLAT</name>
<protein>
    <recommendedName>
        <fullName evidence="2">hydroxymethylglutaryl-CoA reductase (NADPH)</fullName>
        <ecNumber evidence="2">1.1.1.34</ecNumber>
    </recommendedName>
</protein>
<keyword evidence="4" id="KW-1185">Reference proteome</keyword>
<dbReference type="EC" id="1.1.1.34" evidence="2"/>
<gene>
    <name evidence="3" type="ORF">PXEA_LOCUS28502</name>
</gene>
<dbReference type="Gene3D" id="3.90.770.10">
    <property type="entry name" value="3-hydroxy-3-methylglutaryl-coenzyme A Reductase, Chain A, domain 2"/>
    <property type="match status" value="1"/>
</dbReference>
<reference evidence="3" key="1">
    <citation type="submission" date="2018-11" db="EMBL/GenBank/DDBJ databases">
        <authorList>
            <consortium name="Pathogen Informatics"/>
        </authorList>
    </citation>
    <scope>NUCLEOTIDE SEQUENCE</scope>
</reference>
<dbReference type="OrthoDB" id="310654at2759"/>
<dbReference type="GO" id="GO:0016126">
    <property type="term" value="P:sterol biosynthetic process"/>
    <property type="evidence" value="ECO:0007669"/>
    <property type="project" value="TreeGrafter"/>
</dbReference>
<dbReference type="EMBL" id="CAAALY010249006">
    <property type="protein sequence ID" value="VEL35062.1"/>
    <property type="molecule type" value="Genomic_DNA"/>
</dbReference>
<dbReference type="PANTHER" id="PTHR10572">
    <property type="entry name" value="3-HYDROXY-3-METHYLGLUTARYL-COENZYME A REDUCTASE"/>
    <property type="match status" value="1"/>
</dbReference>
<evidence type="ECO:0000313" key="4">
    <source>
        <dbReference type="Proteomes" id="UP000784294"/>
    </source>
</evidence>
<dbReference type="InterPro" id="IPR023076">
    <property type="entry name" value="HMG_CoA_Rdtase_CS"/>
</dbReference>
<proteinExistence type="predicted"/>
<dbReference type="GO" id="GO:0005778">
    <property type="term" value="C:peroxisomal membrane"/>
    <property type="evidence" value="ECO:0007669"/>
    <property type="project" value="TreeGrafter"/>
</dbReference>